<evidence type="ECO:0000256" key="3">
    <source>
        <dbReference type="ARBA" id="ARBA00022695"/>
    </source>
</evidence>
<dbReference type="InterPro" id="IPR013597">
    <property type="entry name" value="Mat_intron_G2"/>
</dbReference>
<evidence type="ECO:0000313" key="12">
    <source>
        <dbReference type="Proteomes" id="UP000572212"/>
    </source>
</evidence>
<gene>
    <name evidence="11" type="ORF">GGQ92_003310</name>
</gene>
<dbReference type="EC" id="2.7.7.49" evidence="1"/>
<dbReference type="PROSITE" id="PS50878">
    <property type="entry name" value="RT_POL"/>
    <property type="match status" value="1"/>
</dbReference>
<dbReference type="Pfam" id="PF00078">
    <property type="entry name" value="RVT_1"/>
    <property type="match status" value="1"/>
</dbReference>
<dbReference type="CDD" id="cd01651">
    <property type="entry name" value="RT_G2_intron"/>
    <property type="match status" value="1"/>
</dbReference>
<organism evidence="11 12">
    <name type="scientific">Gracilibacillus halotolerans</name>
    <dbReference type="NCBI Taxonomy" id="74386"/>
    <lineage>
        <taxon>Bacteria</taxon>
        <taxon>Bacillati</taxon>
        <taxon>Bacillota</taxon>
        <taxon>Bacilli</taxon>
        <taxon>Bacillales</taxon>
        <taxon>Bacillaceae</taxon>
        <taxon>Gracilibacillus</taxon>
    </lineage>
</organism>
<keyword evidence="2" id="KW-0808">Transferase</keyword>
<dbReference type="InterPro" id="IPR051083">
    <property type="entry name" value="GrpII_Intron_Splice-Mob/Def"/>
</dbReference>
<dbReference type="GO" id="GO:0046872">
    <property type="term" value="F:metal ion binding"/>
    <property type="evidence" value="ECO:0007669"/>
    <property type="project" value="UniProtKB-KW"/>
</dbReference>
<dbReference type="GO" id="GO:0003723">
    <property type="term" value="F:RNA binding"/>
    <property type="evidence" value="ECO:0007669"/>
    <property type="project" value="InterPro"/>
</dbReference>
<comment type="catalytic activity">
    <reaction evidence="9">
        <text>DNA(n) + a 2'-deoxyribonucleoside 5'-triphosphate = DNA(n+1) + diphosphate</text>
        <dbReference type="Rhea" id="RHEA:22508"/>
        <dbReference type="Rhea" id="RHEA-COMP:17339"/>
        <dbReference type="Rhea" id="RHEA-COMP:17340"/>
        <dbReference type="ChEBI" id="CHEBI:33019"/>
        <dbReference type="ChEBI" id="CHEBI:61560"/>
        <dbReference type="ChEBI" id="CHEBI:173112"/>
        <dbReference type="EC" id="2.7.7.49"/>
    </reaction>
</comment>
<dbReference type="PANTHER" id="PTHR34047:SF8">
    <property type="entry name" value="PROTEIN YKFC"/>
    <property type="match status" value="1"/>
</dbReference>
<protein>
    <recommendedName>
        <fullName evidence="1">RNA-directed DNA polymerase</fullName>
        <ecNumber evidence="1">2.7.7.49</ecNumber>
    </recommendedName>
</protein>
<keyword evidence="7" id="KW-0051">Antiviral defense</keyword>
<dbReference type="EMBL" id="JACHON010000057">
    <property type="protein sequence ID" value="MBB6514457.1"/>
    <property type="molecule type" value="Genomic_DNA"/>
</dbReference>
<evidence type="ECO:0000259" key="10">
    <source>
        <dbReference type="PROSITE" id="PS50878"/>
    </source>
</evidence>
<dbReference type="GO" id="GO:0051607">
    <property type="term" value="P:defense response to virus"/>
    <property type="evidence" value="ECO:0007669"/>
    <property type="project" value="UniProtKB-KW"/>
</dbReference>
<evidence type="ECO:0000256" key="1">
    <source>
        <dbReference type="ARBA" id="ARBA00012493"/>
    </source>
</evidence>
<dbReference type="GO" id="GO:0003964">
    <property type="term" value="F:RNA-directed DNA polymerase activity"/>
    <property type="evidence" value="ECO:0007669"/>
    <property type="project" value="UniProtKB-KW"/>
</dbReference>
<evidence type="ECO:0000256" key="5">
    <source>
        <dbReference type="ARBA" id="ARBA00022842"/>
    </source>
</evidence>
<comment type="caution">
    <text evidence="11">The sequence shown here is derived from an EMBL/GenBank/DDBJ whole genome shotgun (WGS) entry which is preliminary data.</text>
</comment>
<keyword evidence="5" id="KW-0460">Magnesium</keyword>
<dbReference type="InterPro" id="IPR000477">
    <property type="entry name" value="RT_dom"/>
</dbReference>
<dbReference type="Proteomes" id="UP000572212">
    <property type="component" value="Unassembled WGS sequence"/>
</dbReference>
<evidence type="ECO:0000313" key="11">
    <source>
        <dbReference type="EMBL" id="MBB6514457.1"/>
    </source>
</evidence>
<proteinExistence type="inferred from homology"/>
<keyword evidence="12" id="KW-1185">Reference proteome</keyword>
<keyword evidence="3" id="KW-0548">Nucleotidyltransferase</keyword>
<sequence>MPVRRVEIPKPDGGIRLLGIPTVTDRMIQQATAQVLSQIYDPMFSAHSYGFRPNRSAHDAVRKARGYIKEGYRWVVDMDLEKFFDKVNHDRLMSTLARRIKDKPLLKLIRKYLQAGVMINGVISTTEKGTPQGGPLSPLLSNIVLDELDKELELRGHRFVRYADDCNIYVQSKRAGERTMTSIQRFIEKKLRLKVNEEKSSVDRPWRRKFLGFSFTSSKEPKIRIAKASLKRMKKKVREITSRKMPYTMEYRIEKLNQYLIGWCGYFALADTKSVFTMLDSWIRRRLRMCLWKNWKRPKTRIRNLIRLGISKHKAFEWGNSRKGYWRISNSPILDRALNNSYWSRQGLRSLQSRYEILRYLS</sequence>
<evidence type="ECO:0000256" key="6">
    <source>
        <dbReference type="ARBA" id="ARBA00022918"/>
    </source>
</evidence>
<evidence type="ECO:0000256" key="8">
    <source>
        <dbReference type="ARBA" id="ARBA00034120"/>
    </source>
</evidence>
<dbReference type="InterPro" id="IPR030931">
    <property type="entry name" value="Group_II_RT_mat"/>
</dbReference>
<dbReference type="NCBIfam" id="TIGR04416">
    <property type="entry name" value="group_II_RT_mat"/>
    <property type="match status" value="1"/>
</dbReference>
<keyword evidence="4" id="KW-0479">Metal-binding</keyword>
<evidence type="ECO:0000256" key="9">
    <source>
        <dbReference type="ARBA" id="ARBA00048173"/>
    </source>
</evidence>
<comment type="similarity">
    <text evidence="8">Belongs to the bacterial reverse transcriptase family.</text>
</comment>
<reference evidence="11 12" key="1">
    <citation type="submission" date="2020-08" db="EMBL/GenBank/DDBJ databases">
        <title>Genomic Encyclopedia of Type Strains, Phase IV (KMG-IV): sequencing the most valuable type-strain genomes for metagenomic binning, comparative biology and taxonomic classification.</title>
        <authorList>
            <person name="Goeker M."/>
        </authorList>
    </citation>
    <scope>NUCLEOTIDE SEQUENCE [LARGE SCALE GENOMIC DNA]</scope>
    <source>
        <strain evidence="11 12">DSM 11805</strain>
    </source>
</reference>
<dbReference type="Pfam" id="PF08388">
    <property type="entry name" value="GIIM"/>
    <property type="match status" value="1"/>
</dbReference>
<dbReference type="InterPro" id="IPR043502">
    <property type="entry name" value="DNA/RNA_pol_sf"/>
</dbReference>
<keyword evidence="6 11" id="KW-0695">RNA-directed DNA polymerase</keyword>
<dbReference type="AlphaFoldDB" id="A0A841RRL7"/>
<dbReference type="PRINTS" id="PR00866">
    <property type="entry name" value="RNADNAPOLMS"/>
</dbReference>
<dbReference type="RefSeq" id="WP_184251364.1">
    <property type="nucleotide sequence ID" value="NZ_JACHON010000057.1"/>
</dbReference>
<evidence type="ECO:0000256" key="4">
    <source>
        <dbReference type="ARBA" id="ARBA00022723"/>
    </source>
</evidence>
<accession>A0A841RRL7</accession>
<feature type="domain" description="Reverse transcriptase" evidence="10">
    <location>
        <begin position="1"/>
        <end position="215"/>
    </location>
</feature>
<evidence type="ECO:0000256" key="2">
    <source>
        <dbReference type="ARBA" id="ARBA00022679"/>
    </source>
</evidence>
<name>A0A841RRL7_9BACI</name>
<dbReference type="InterPro" id="IPR000123">
    <property type="entry name" value="Reverse_transcriptase_msDNA"/>
</dbReference>
<dbReference type="SUPFAM" id="SSF56672">
    <property type="entry name" value="DNA/RNA polymerases"/>
    <property type="match status" value="1"/>
</dbReference>
<dbReference type="PANTHER" id="PTHR34047">
    <property type="entry name" value="NUCLEAR INTRON MATURASE 1, MITOCHONDRIAL-RELATED"/>
    <property type="match status" value="1"/>
</dbReference>
<evidence type="ECO:0000256" key="7">
    <source>
        <dbReference type="ARBA" id="ARBA00023118"/>
    </source>
</evidence>